<dbReference type="PROSITE" id="PS00217">
    <property type="entry name" value="SUGAR_TRANSPORT_2"/>
    <property type="match status" value="1"/>
</dbReference>
<feature type="transmembrane region" description="Helical" evidence="7">
    <location>
        <begin position="93"/>
        <end position="111"/>
    </location>
</feature>
<feature type="domain" description="Major facilitator superfamily (MFS) profile" evidence="8">
    <location>
        <begin position="15"/>
        <end position="460"/>
    </location>
</feature>
<dbReference type="EMBL" id="WJQU01000755">
    <property type="protein sequence ID" value="KAJ6634312.1"/>
    <property type="molecule type" value="Genomic_DNA"/>
</dbReference>
<dbReference type="PROSITE" id="PS50850">
    <property type="entry name" value="MFS"/>
    <property type="match status" value="1"/>
</dbReference>
<comment type="similarity">
    <text evidence="6">Belongs to the major facilitator superfamily. Sugar transporter (TC 2.A.1.1) family.</text>
</comment>
<protein>
    <submittedName>
        <fullName evidence="9">Facilitated trehalose transporter Tret1</fullName>
    </submittedName>
</protein>
<dbReference type="InterPro" id="IPR036259">
    <property type="entry name" value="MFS_trans_sf"/>
</dbReference>
<proteinExistence type="inferred from homology"/>
<feature type="transmembrane region" description="Helical" evidence="7">
    <location>
        <begin position="341"/>
        <end position="363"/>
    </location>
</feature>
<feature type="transmembrane region" description="Helical" evidence="7">
    <location>
        <begin position="157"/>
        <end position="178"/>
    </location>
</feature>
<evidence type="ECO:0000256" key="7">
    <source>
        <dbReference type="SAM" id="Phobius"/>
    </source>
</evidence>
<feature type="transmembrane region" description="Helical" evidence="7">
    <location>
        <begin position="184"/>
        <end position="205"/>
    </location>
</feature>
<evidence type="ECO:0000256" key="6">
    <source>
        <dbReference type="RuleBase" id="RU003346"/>
    </source>
</evidence>
<feature type="transmembrane region" description="Helical" evidence="7">
    <location>
        <begin position="435"/>
        <end position="456"/>
    </location>
</feature>
<dbReference type="InterPro" id="IPR003663">
    <property type="entry name" value="Sugar/inositol_transpt"/>
</dbReference>
<gene>
    <name evidence="9" type="primary">Tret1_12</name>
    <name evidence="9" type="ORF">Bhyg_16241</name>
</gene>
<dbReference type="InterPro" id="IPR050549">
    <property type="entry name" value="MFS_Trehalose_Transporter"/>
</dbReference>
<keyword evidence="5" id="KW-0325">Glycoprotein</keyword>
<dbReference type="Proteomes" id="UP001151699">
    <property type="component" value="Unassembled WGS sequence"/>
</dbReference>
<evidence type="ECO:0000256" key="5">
    <source>
        <dbReference type="ARBA" id="ARBA00023180"/>
    </source>
</evidence>
<dbReference type="PANTHER" id="PTHR48021:SF89">
    <property type="entry name" value="FI02132P-RELATED"/>
    <property type="match status" value="1"/>
</dbReference>
<dbReference type="InterPro" id="IPR005828">
    <property type="entry name" value="MFS_sugar_transport-like"/>
</dbReference>
<comment type="subcellular location">
    <subcellularLocation>
        <location evidence="1">Membrane</location>
        <topology evidence="1">Multi-pass membrane protein</topology>
    </subcellularLocation>
</comment>
<dbReference type="GO" id="GO:0016020">
    <property type="term" value="C:membrane"/>
    <property type="evidence" value="ECO:0007669"/>
    <property type="project" value="UniProtKB-SubCell"/>
</dbReference>
<feature type="transmembrane region" description="Helical" evidence="7">
    <location>
        <begin position="369"/>
        <end position="393"/>
    </location>
</feature>
<dbReference type="AlphaFoldDB" id="A0A9Q0MML8"/>
<dbReference type="NCBIfam" id="TIGR00879">
    <property type="entry name" value="SP"/>
    <property type="match status" value="1"/>
</dbReference>
<dbReference type="SUPFAM" id="SSF103473">
    <property type="entry name" value="MFS general substrate transporter"/>
    <property type="match status" value="1"/>
</dbReference>
<feature type="transmembrane region" description="Helical" evidence="7">
    <location>
        <begin position="405"/>
        <end position="429"/>
    </location>
</feature>
<evidence type="ECO:0000313" key="9">
    <source>
        <dbReference type="EMBL" id="KAJ6634312.1"/>
    </source>
</evidence>
<evidence type="ECO:0000256" key="4">
    <source>
        <dbReference type="ARBA" id="ARBA00023136"/>
    </source>
</evidence>
<name>A0A9Q0MML8_9DIPT</name>
<dbReference type="FunFam" id="1.20.1250.20:FF:000249">
    <property type="entry name" value="facilitated trehalose transporter Tret1"/>
    <property type="match status" value="1"/>
</dbReference>
<accession>A0A9Q0MML8</accession>
<keyword evidence="2 7" id="KW-0812">Transmembrane</keyword>
<evidence type="ECO:0000313" key="10">
    <source>
        <dbReference type="Proteomes" id="UP001151699"/>
    </source>
</evidence>
<evidence type="ECO:0000256" key="1">
    <source>
        <dbReference type="ARBA" id="ARBA00004141"/>
    </source>
</evidence>
<feature type="transmembrane region" description="Helical" evidence="7">
    <location>
        <begin position="309"/>
        <end position="329"/>
    </location>
</feature>
<feature type="transmembrane region" description="Helical" evidence="7">
    <location>
        <begin position="117"/>
        <end position="145"/>
    </location>
</feature>
<dbReference type="OrthoDB" id="6612291at2759"/>
<keyword evidence="10" id="KW-1185">Reference proteome</keyword>
<keyword evidence="3 7" id="KW-1133">Transmembrane helix</keyword>
<dbReference type="PRINTS" id="PR00171">
    <property type="entry name" value="SUGRTRNSPORT"/>
</dbReference>
<dbReference type="Gene3D" id="1.20.1250.20">
    <property type="entry name" value="MFS general substrate transporter like domains"/>
    <property type="match status" value="1"/>
</dbReference>
<evidence type="ECO:0000256" key="2">
    <source>
        <dbReference type="ARBA" id="ARBA00022692"/>
    </source>
</evidence>
<feature type="transmembrane region" description="Helical" evidence="7">
    <location>
        <begin position="63"/>
        <end position="84"/>
    </location>
</feature>
<feature type="transmembrane region" description="Helical" evidence="7">
    <location>
        <begin position="274"/>
        <end position="297"/>
    </location>
</feature>
<evidence type="ECO:0000256" key="3">
    <source>
        <dbReference type="ARBA" id="ARBA00022989"/>
    </source>
</evidence>
<sequence>MTSMDVIKDELTKKAATVQVTVSLLASLSVTSSGIGFGYPAITSQLLSEPDDIDNIVLTQSEISWFASITAICCPIGSLASGYLSEKIGRRKTLMLVNIIAITSWLIIGFSSRQDAFIFFIELMIGRALIGITIGMITTPTVMYCSEVCHPKIRGRMTVLSTPFFISFGSLIAYLLGYCIPKDFRLVSLIAAGMTVATFIVLFFIPESPVYLVTKNQKEKARSALAKLRDLSASDSRIDTEIQRIEELKRSATKHNSIFSNFKEFGKPELYQPFFIMTAFFAVQQFCGIFVILVYAAQFSIEAGVAIDAFLSAVIIGILRCVTTFLVGFASVKLGKKPMTIMSGCGMFVGLVGITLCAVFSVSDRNLSWLPAVFLFIYMFSGTFGFLTLPFAMVAEMYPQKSRGFATGITMCLAFIMSFVNIKIFFTVFEYFGNVAVFSFYSLVSLAGILFAIFILPETKGKTLQEIEQYFQKK</sequence>
<comment type="caution">
    <text evidence="9">The sequence shown here is derived from an EMBL/GenBank/DDBJ whole genome shotgun (WGS) entry which is preliminary data.</text>
</comment>
<dbReference type="GO" id="GO:0022857">
    <property type="term" value="F:transmembrane transporter activity"/>
    <property type="evidence" value="ECO:0007669"/>
    <property type="project" value="InterPro"/>
</dbReference>
<keyword evidence="6" id="KW-0813">Transport</keyword>
<evidence type="ECO:0000259" key="8">
    <source>
        <dbReference type="PROSITE" id="PS50850"/>
    </source>
</evidence>
<dbReference type="PANTHER" id="PTHR48021">
    <property type="match status" value="1"/>
</dbReference>
<reference evidence="9" key="1">
    <citation type="submission" date="2022-07" db="EMBL/GenBank/DDBJ databases">
        <authorList>
            <person name="Trinca V."/>
            <person name="Uliana J.V.C."/>
            <person name="Torres T.T."/>
            <person name="Ward R.J."/>
            <person name="Monesi N."/>
        </authorList>
    </citation>
    <scope>NUCLEOTIDE SEQUENCE</scope>
    <source>
        <strain evidence="9">HSMRA1968</strain>
        <tissue evidence="9">Whole embryos</tissue>
    </source>
</reference>
<feature type="transmembrane region" description="Helical" evidence="7">
    <location>
        <begin position="20"/>
        <end position="43"/>
    </location>
</feature>
<organism evidence="9 10">
    <name type="scientific">Pseudolycoriella hygida</name>
    <dbReference type="NCBI Taxonomy" id="35572"/>
    <lineage>
        <taxon>Eukaryota</taxon>
        <taxon>Metazoa</taxon>
        <taxon>Ecdysozoa</taxon>
        <taxon>Arthropoda</taxon>
        <taxon>Hexapoda</taxon>
        <taxon>Insecta</taxon>
        <taxon>Pterygota</taxon>
        <taxon>Neoptera</taxon>
        <taxon>Endopterygota</taxon>
        <taxon>Diptera</taxon>
        <taxon>Nematocera</taxon>
        <taxon>Sciaroidea</taxon>
        <taxon>Sciaridae</taxon>
        <taxon>Pseudolycoriella</taxon>
    </lineage>
</organism>
<dbReference type="Pfam" id="PF00083">
    <property type="entry name" value="Sugar_tr"/>
    <property type="match status" value="1"/>
</dbReference>
<dbReference type="InterPro" id="IPR005829">
    <property type="entry name" value="Sugar_transporter_CS"/>
</dbReference>
<keyword evidence="4 7" id="KW-0472">Membrane</keyword>
<dbReference type="InterPro" id="IPR020846">
    <property type="entry name" value="MFS_dom"/>
</dbReference>